<proteinExistence type="predicted"/>
<organism evidence="8 9">
    <name type="scientific">Agrobacterium rosae</name>
    <dbReference type="NCBI Taxonomy" id="1972867"/>
    <lineage>
        <taxon>Bacteria</taxon>
        <taxon>Pseudomonadati</taxon>
        <taxon>Pseudomonadota</taxon>
        <taxon>Alphaproteobacteria</taxon>
        <taxon>Hyphomicrobiales</taxon>
        <taxon>Rhizobiaceae</taxon>
        <taxon>Rhizobium/Agrobacterium group</taxon>
        <taxon>Agrobacterium</taxon>
    </lineage>
</organism>
<keyword evidence="3" id="KW-1003">Cell membrane</keyword>
<evidence type="ECO:0000256" key="2">
    <source>
        <dbReference type="ARBA" id="ARBA00022448"/>
    </source>
</evidence>
<dbReference type="EMBL" id="JAVRAD010000012">
    <property type="protein sequence ID" value="MDX8331815.1"/>
    <property type="molecule type" value="Genomic_DNA"/>
</dbReference>
<feature type="transmembrane region" description="Helical" evidence="7">
    <location>
        <begin position="132"/>
        <end position="150"/>
    </location>
</feature>
<evidence type="ECO:0000256" key="6">
    <source>
        <dbReference type="ARBA" id="ARBA00023136"/>
    </source>
</evidence>
<evidence type="ECO:0000256" key="1">
    <source>
        <dbReference type="ARBA" id="ARBA00004651"/>
    </source>
</evidence>
<evidence type="ECO:0000313" key="9">
    <source>
        <dbReference type="Proteomes" id="UP001277561"/>
    </source>
</evidence>
<feature type="transmembrane region" description="Helical" evidence="7">
    <location>
        <begin position="156"/>
        <end position="176"/>
    </location>
</feature>
<keyword evidence="9" id="KW-1185">Reference proteome</keyword>
<comment type="caution">
    <text evidence="8">The sequence shown here is derived from an EMBL/GenBank/DDBJ whole genome shotgun (WGS) entry which is preliminary data.</text>
</comment>
<protein>
    <submittedName>
        <fullName evidence="8">Uncharacterized protein</fullName>
    </submittedName>
</protein>
<dbReference type="Pfam" id="PF07690">
    <property type="entry name" value="MFS_1"/>
    <property type="match status" value="1"/>
</dbReference>
<keyword evidence="2" id="KW-0813">Transport</keyword>
<evidence type="ECO:0000256" key="7">
    <source>
        <dbReference type="SAM" id="Phobius"/>
    </source>
</evidence>
<keyword evidence="4 7" id="KW-0812">Transmembrane</keyword>
<keyword evidence="6 7" id="KW-0472">Membrane</keyword>
<feature type="transmembrane region" description="Helical" evidence="7">
    <location>
        <begin position="97"/>
        <end position="120"/>
    </location>
</feature>
<feature type="transmembrane region" description="Helical" evidence="7">
    <location>
        <begin position="30"/>
        <end position="47"/>
    </location>
</feature>
<dbReference type="SUPFAM" id="SSF103473">
    <property type="entry name" value="MFS general substrate transporter"/>
    <property type="match status" value="1"/>
</dbReference>
<keyword evidence="5 7" id="KW-1133">Transmembrane helix</keyword>
<comment type="subcellular location">
    <subcellularLocation>
        <location evidence="1">Cell membrane</location>
        <topology evidence="1">Multi-pass membrane protein</topology>
    </subcellularLocation>
</comment>
<name>A0ABU4W4X6_9HYPH</name>
<dbReference type="InterPro" id="IPR036259">
    <property type="entry name" value="MFS_trans_sf"/>
</dbReference>
<evidence type="ECO:0000256" key="4">
    <source>
        <dbReference type="ARBA" id="ARBA00022692"/>
    </source>
</evidence>
<dbReference type="Gene3D" id="1.20.1250.20">
    <property type="entry name" value="MFS general substrate transporter like domains"/>
    <property type="match status" value="1"/>
</dbReference>
<reference evidence="8" key="1">
    <citation type="journal article" date="2023" name="Phytobiomes J">
        <title>Deciphering the key players within the bacterial microbiota associated with aerial crown gall tumors on rhododendron: Insights into the gallobiome.</title>
        <authorList>
            <person name="Kuzmanovic N."/>
            <person name="Nesme J."/>
            <person name="Wolf J."/>
            <person name="Neumann-Schaal M."/>
            <person name="Petersen J."/>
            <person name="Fernandez-Gnecco G."/>
            <person name="Sproeer C."/>
            <person name="Bunk B."/>
            <person name="Overmann J."/>
            <person name="Sorensen S.J."/>
            <person name="Idczak E."/>
            <person name="Smalla K."/>
        </authorList>
    </citation>
    <scope>NUCLEOTIDE SEQUENCE [LARGE SCALE GENOMIC DNA]</scope>
    <source>
        <strain evidence="8">Rho-14.1</strain>
    </source>
</reference>
<dbReference type="RefSeq" id="WP_320188410.1">
    <property type="nucleotide sequence ID" value="NZ_CP192768.1"/>
</dbReference>
<dbReference type="InterPro" id="IPR011701">
    <property type="entry name" value="MFS"/>
</dbReference>
<evidence type="ECO:0000256" key="3">
    <source>
        <dbReference type="ARBA" id="ARBA00022475"/>
    </source>
</evidence>
<evidence type="ECO:0000256" key="5">
    <source>
        <dbReference type="ARBA" id="ARBA00022989"/>
    </source>
</evidence>
<dbReference type="Proteomes" id="UP001277561">
    <property type="component" value="Unassembled WGS sequence"/>
</dbReference>
<dbReference type="PANTHER" id="PTHR42718:SF46">
    <property type="entry name" value="BLR6921 PROTEIN"/>
    <property type="match status" value="1"/>
</dbReference>
<dbReference type="PANTHER" id="PTHR42718">
    <property type="entry name" value="MAJOR FACILITATOR SUPERFAMILY MULTIDRUG TRANSPORTER MFSC"/>
    <property type="match status" value="1"/>
</dbReference>
<sequence>MGALTATLGSVALVYGFISAAENGWASVGTLPSFAAAFLLFVIFVKTERRHKQPLLDLNILRDTSRLGGLVVMALIVGVHFAVLFMLVQYFQRILGYSPLVAGLAYMPLTATVFVISHFVPRLLTRFGARTLLAWGSVLVAASLAGLALLAEGDGYFPAVLIPLLVHAIGIALVFAPGTARHHAWRAGRACRRRLRIATNGPADRRRIGYRRHHLDLCICGCARRLRVRSGRSLRRWSRHRARRGWCRLAFGAWSTDGDPRQVVIGLKPNPDIHPRE</sequence>
<feature type="transmembrane region" description="Helical" evidence="7">
    <location>
        <begin position="67"/>
        <end position="91"/>
    </location>
</feature>
<gene>
    <name evidence="8" type="ORF">RMS29_21610</name>
</gene>
<accession>A0ABU4W4X6</accession>
<evidence type="ECO:0000313" key="8">
    <source>
        <dbReference type="EMBL" id="MDX8331815.1"/>
    </source>
</evidence>